<organism evidence="1 2">
    <name type="scientific">Galdieria sulphuraria</name>
    <name type="common">Red alga</name>
    <dbReference type="NCBI Taxonomy" id="130081"/>
    <lineage>
        <taxon>Eukaryota</taxon>
        <taxon>Rhodophyta</taxon>
        <taxon>Bangiophyceae</taxon>
        <taxon>Galdieriales</taxon>
        <taxon>Galdieriaceae</taxon>
        <taxon>Galdieria</taxon>
    </lineage>
</organism>
<reference evidence="2" key="1">
    <citation type="journal article" date="2013" name="Science">
        <title>Gene transfer from bacteria and archaea facilitated evolution of an extremophilic eukaryote.</title>
        <authorList>
            <person name="Schonknecht G."/>
            <person name="Chen W.H."/>
            <person name="Ternes C.M."/>
            <person name="Barbier G.G."/>
            <person name="Shrestha R.P."/>
            <person name="Stanke M."/>
            <person name="Brautigam A."/>
            <person name="Baker B.J."/>
            <person name="Banfield J.F."/>
            <person name="Garavito R.M."/>
            <person name="Carr K."/>
            <person name="Wilkerson C."/>
            <person name="Rensing S.A."/>
            <person name="Gagneul D."/>
            <person name="Dickenson N.E."/>
            <person name="Oesterhelt C."/>
            <person name="Lercher M.J."/>
            <person name="Weber A.P."/>
        </authorList>
    </citation>
    <scope>NUCLEOTIDE SEQUENCE [LARGE SCALE GENOMIC DNA]</scope>
    <source>
        <strain evidence="2">074W</strain>
    </source>
</reference>
<protein>
    <submittedName>
        <fullName evidence="1">Uncharacterized protein</fullName>
    </submittedName>
</protein>
<dbReference type="KEGG" id="gsl:Gasu_00350"/>
<sequence>MFHIFLILGSSLDPQVKDFLEKLKRATRLFVDLRSFDQVPPEERNFKWIAHHLMLSVAYCTVKKPEPDPSQPQPRPEVVLGKFEIC</sequence>
<evidence type="ECO:0000313" key="2">
    <source>
        <dbReference type="Proteomes" id="UP000030680"/>
    </source>
</evidence>
<dbReference type="GeneID" id="17091225"/>
<dbReference type="AlphaFoldDB" id="M2Y990"/>
<proteinExistence type="predicted"/>
<dbReference type="RefSeq" id="XP_005709183.1">
    <property type="nucleotide sequence ID" value="XM_005709126.1"/>
</dbReference>
<dbReference type="Gramene" id="EME32663">
    <property type="protein sequence ID" value="EME32663"/>
    <property type="gene ID" value="Gasu_00350"/>
</dbReference>
<gene>
    <name evidence="1" type="ORF">Gasu_00350</name>
</gene>
<dbReference type="Proteomes" id="UP000030680">
    <property type="component" value="Unassembled WGS sequence"/>
</dbReference>
<dbReference type="EMBL" id="KB454484">
    <property type="protein sequence ID" value="EME32663.1"/>
    <property type="molecule type" value="Genomic_DNA"/>
</dbReference>
<evidence type="ECO:0000313" key="1">
    <source>
        <dbReference type="EMBL" id="EME32663.1"/>
    </source>
</evidence>
<accession>M2Y990</accession>
<keyword evidence="2" id="KW-1185">Reference proteome</keyword>
<name>M2Y990_GALSU</name>